<evidence type="ECO:0000256" key="9">
    <source>
        <dbReference type="ARBA" id="ARBA00023143"/>
    </source>
</evidence>
<evidence type="ECO:0000256" key="8">
    <source>
        <dbReference type="ARBA" id="ARBA00023136"/>
    </source>
</evidence>
<dbReference type="PANTHER" id="PTHR30034">
    <property type="entry name" value="FLAGELLAR MOTOR SWITCH PROTEIN FLIM"/>
    <property type="match status" value="1"/>
</dbReference>
<sequence>MAEVLSQAEIDALLSALSSGELIADDIRKDETERKVRVYDFKRAMRFSKDQVRSMTRIFENYGRFLTSYFSAQLRTYVEIDVASVDQLPYEEFIRSIPKMTILNIFNIHPLEGKFVMEINPNVAFAMLDRLMGGTGNLMETSRSLTEIETSVMEQIFHRALDSFRDAWKDIIDFLPELDVIEENPQFMQLVSPNETVAVVTLSVKIGEITGMINFCMPHVVLEPIIPKLSVHYFVDQQKSKRERPEDQETIKKQLNRAFVTVSAELGHTRIQVRELLELSVGDVITLDDSIDDRIKLFVGGKQKFFGQPGLYKGKVAMQITSVIDEEGGLDE</sequence>
<evidence type="ECO:0000313" key="13">
    <source>
        <dbReference type="Proteomes" id="UP000830167"/>
    </source>
</evidence>
<dbReference type="RefSeq" id="WP_347436054.1">
    <property type="nucleotide sequence ID" value="NZ_CP089291.1"/>
</dbReference>
<dbReference type="CDD" id="cd17908">
    <property type="entry name" value="FliM"/>
    <property type="match status" value="1"/>
</dbReference>
<dbReference type="Gene3D" id="2.30.330.10">
    <property type="entry name" value="SpoA-like"/>
    <property type="match status" value="1"/>
</dbReference>
<evidence type="ECO:0000256" key="5">
    <source>
        <dbReference type="ARBA" id="ARBA00022475"/>
    </source>
</evidence>
<keyword evidence="12" id="KW-0966">Cell projection</keyword>
<accession>A0ABY4CFR4</accession>
<feature type="domain" description="Flagellar motor switch protein FliN-like C-terminal" evidence="11">
    <location>
        <begin position="254"/>
        <end position="324"/>
    </location>
</feature>
<reference evidence="12" key="1">
    <citation type="submission" date="2021-12" db="EMBL/GenBank/DDBJ databases">
        <title>Alicyclobacillaceae gen. nov., sp. nov., isolated from chalcocite enrichment system.</title>
        <authorList>
            <person name="Jiang Z."/>
        </authorList>
    </citation>
    <scope>NUCLEOTIDE SEQUENCE</scope>
    <source>
        <strain evidence="12">MYW30-H2</strain>
    </source>
</reference>
<keyword evidence="9" id="KW-0975">Bacterial flagellum</keyword>
<evidence type="ECO:0000256" key="4">
    <source>
        <dbReference type="ARBA" id="ARBA00021898"/>
    </source>
</evidence>
<keyword evidence="5" id="KW-1003">Cell membrane</keyword>
<organism evidence="12 13">
    <name type="scientific">Fodinisporobacter ferrooxydans</name>
    <dbReference type="NCBI Taxonomy" id="2901836"/>
    <lineage>
        <taxon>Bacteria</taxon>
        <taxon>Bacillati</taxon>
        <taxon>Bacillota</taxon>
        <taxon>Bacilli</taxon>
        <taxon>Bacillales</taxon>
        <taxon>Alicyclobacillaceae</taxon>
        <taxon>Fodinisporobacter</taxon>
    </lineage>
</organism>
<keyword evidence="12" id="KW-0282">Flagellum</keyword>
<evidence type="ECO:0000256" key="7">
    <source>
        <dbReference type="ARBA" id="ARBA00022779"/>
    </source>
</evidence>
<evidence type="ECO:0000313" key="12">
    <source>
        <dbReference type="EMBL" id="UOF89366.1"/>
    </source>
</evidence>
<dbReference type="NCBIfam" id="TIGR01397">
    <property type="entry name" value="fliM_switch"/>
    <property type="match status" value="1"/>
</dbReference>
<dbReference type="Proteomes" id="UP000830167">
    <property type="component" value="Chromosome"/>
</dbReference>
<evidence type="ECO:0000259" key="11">
    <source>
        <dbReference type="Pfam" id="PF01052"/>
    </source>
</evidence>
<comment type="subcellular location">
    <subcellularLocation>
        <location evidence="1">Bacterial flagellum basal body</location>
    </subcellularLocation>
    <subcellularLocation>
        <location evidence="2">Cell membrane</location>
        <topology evidence="2">Peripheral membrane protein</topology>
    </subcellularLocation>
</comment>
<dbReference type="Gene3D" id="3.40.1550.10">
    <property type="entry name" value="CheC-like"/>
    <property type="match status" value="1"/>
</dbReference>
<dbReference type="PANTHER" id="PTHR30034:SF6">
    <property type="entry name" value="YOP PROTEINS TRANSLOCATION PROTEIN Q"/>
    <property type="match status" value="1"/>
</dbReference>
<dbReference type="InterPro" id="IPR036429">
    <property type="entry name" value="SpoA-like_sf"/>
</dbReference>
<dbReference type="EMBL" id="CP089291">
    <property type="protein sequence ID" value="UOF89366.1"/>
    <property type="molecule type" value="Genomic_DNA"/>
</dbReference>
<proteinExistence type="inferred from homology"/>
<keyword evidence="6" id="KW-0145">Chemotaxis</keyword>
<comment type="similarity">
    <text evidence="3">Belongs to the FliM family.</text>
</comment>
<evidence type="ECO:0000256" key="3">
    <source>
        <dbReference type="ARBA" id="ARBA00011049"/>
    </source>
</evidence>
<evidence type="ECO:0000256" key="6">
    <source>
        <dbReference type="ARBA" id="ARBA00022500"/>
    </source>
</evidence>
<keyword evidence="12" id="KW-0969">Cilium</keyword>
<evidence type="ECO:0000256" key="10">
    <source>
        <dbReference type="NCBIfam" id="TIGR01397"/>
    </source>
</evidence>
<dbReference type="SUPFAM" id="SSF103039">
    <property type="entry name" value="CheC-like"/>
    <property type="match status" value="1"/>
</dbReference>
<evidence type="ECO:0000256" key="1">
    <source>
        <dbReference type="ARBA" id="ARBA00004117"/>
    </source>
</evidence>
<keyword evidence="8" id="KW-0472">Membrane</keyword>
<dbReference type="InterPro" id="IPR028976">
    <property type="entry name" value="CheC-like_sf"/>
</dbReference>
<gene>
    <name evidence="12" type="primary">fliM</name>
    <name evidence="12" type="ORF">LSG31_15855</name>
</gene>
<dbReference type="InterPro" id="IPR001689">
    <property type="entry name" value="Flag_FliM"/>
</dbReference>
<dbReference type="SUPFAM" id="SSF101801">
    <property type="entry name" value="Surface presentation of antigens (SPOA)"/>
    <property type="match status" value="1"/>
</dbReference>
<evidence type="ECO:0000256" key="2">
    <source>
        <dbReference type="ARBA" id="ARBA00004202"/>
    </source>
</evidence>
<dbReference type="Pfam" id="PF01052">
    <property type="entry name" value="FliMN_C"/>
    <property type="match status" value="1"/>
</dbReference>
<keyword evidence="7" id="KW-0283">Flagellar rotation</keyword>
<dbReference type="PRINTS" id="PR00955">
    <property type="entry name" value="FLGMOTORFLIM"/>
</dbReference>
<dbReference type="Pfam" id="PF02154">
    <property type="entry name" value="FliM"/>
    <property type="match status" value="1"/>
</dbReference>
<name>A0ABY4CFR4_9BACL</name>
<dbReference type="InterPro" id="IPR001543">
    <property type="entry name" value="FliN-like_C"/>
</dbReference>
<protein>
    <recommendedName>
        <fullName evidence="4 10">Flagellar motor switch protein FliM</fullName>
    </recommendedName>
</protein>
<dbReference type="PIRSF" id="PIRSF002888">
    <property type="entry name" value="FliM"/>
    <property type="match status" value="1"/>
</dbReference>
<keyword evidence="13" id="KW-1185">Reference proteome</keyword>